<dbReference type="Pfam" id="PF00023">
    <property type="entry name" value="Ank"/>
    <property type="match status" value="1"/>
</dbReference>
<dbReference type="SUPFAM" id="SSF47027">
    <property type="entry name" value="Acyl-CoA binding protein"/>
    <property type="match status" value="1"/>
</dbReference>
<dbReference type="InterPro" id="IPR002110">
    <property type="entry name" value="Ankyrin_rpt"/>
</dbReference>
<dbReference type="SMART" id="SM00248">
    <property type="entry name" value="ANK"/>
    <property type="match status" value="3"/>
</dbReference>
<feature type="compositionally biased region" description="Basic and acidic residues" evidence="4">
    <location>
        <begin position="32"/>
        <end position="41"/>
    </location>
</feature>
<keyword evidence="1" id="KW-0677">Repeat</keyword>
<dbReference type="EMBL" id="JWZX01003391">
    <property type="protein sequence ID" value="KOO21080.1"/>
    <property type="molecule type" value="Genomic_DNA"/>
</dbReference>
<dbReference type="Proteomes" id="UP000037460">
    <property type="component" value="Unassembled WGS sequence"/>
</dbReference>
<dbReference type="InterPro" id="IPR000582">
    <property type="entry name" value="Acyl-CoA-binding_protein"/>
</dbReference>
<name>A0A0M0J3I3_9EUKA</name>
<dbReference type="GO" id="GO:0000062">
    <property type="term" value="F:fatty-acyl-CoA binding"/>
    <property type="evidence" value="ECO:0007669"/>
    <property type="project" value="InterPro"/>
</dbReference>
<dbReference type="PANTHER" id="PTHR24171">
    <property type="entry name" value="ANKYRIN REPEAT DOMAIN-CONTAINING PROTEIN 39-RELATED"/>
    <property type="match status" value="1"/>
</dbReference>
<protein>
    <submittedName>
        <fullName evidence="6">Acyl-CoA-binding domain-containing protein 6 isoform</fullName>
    </submittedName>
</protein>
<dbReference type="PROSITE" id="PS50088">
    <property type="entry name" value="ANK_REPEAT"/>
    <property type="match status" value="3"/>
</dbReference>
<dbReference type="Gene3D" id="1.20.80.10">
    <property type="match status" value="1"/>
</dbReference>
<organism evidence="6 7">
    <name type="scientific">Chrysochromulina tobinii</name>
    <dbReference type="NCBI Taxonomy" id="1460289"/>
    <lineage>
        <taxon>Eukaryota</taxon>
        <taxon>Haptista</taxon>
        <taxon>Haptophyta</taxon>
        <taxon>Prymnesiophyceae</taxon>
        <taxon>Prymnesiales</taxon>
        <taxon>Chrysochromulinaceae</taxon>
        <taxon>Chrysochromulina</taxon>
    </lineage>
</organism>
<evidence type="ECO:0000313" key="7">
    <source>
        <dbReference type="Proteomes" id="UP000037460"/>
    </source>
</evidence>
<dbReference type="AlphaFoldDB" id="A0A0M0J3I3"/>
<evidence type="ECO:0000259" key="5">
    <source>
        <dbReference type="PROSITE" id="PS51228"/>
    </source>
</evidence>
<evidence type="ECO:0000313" key="6">
    <source>
        <dbReference type="EMBL" id="KOO21080.1"/>
    </source>
</evidence>
<dbReference type="InterPro" id="IPR036770">
    <property type="entry name" value="Ankyrin_rpt-contain_sf"/>
</dbReference>
<dbReference type="InterPro" id="IPR014352">
    <property type="entry name" value="FERM/acyl-CoA-bd_prot_sf"/>
</dbReference>
<evidence type="ECO:0000256" key="3">
    <source>
        <dbReference type="PROSITE-ProRule" id="PRU00023"/>
    </source>
</evidence>
<proteinExistence type="predicted"/>
<feature type="domain" description="ACB" evidence="5">
    <location>
        <begin position="45"/>
        <end position="129"/>
    </location>
</feature>
<evidence type="ECO:0000256" key="1">
    <source>
        <dbReference type="ARBA" id="ARBA00022737"/>
    </source>
</evidence>
<dbReference type="Pfam" id="PF00887">
    <property type="entry name" value="ACBP"/>
    <property type="match status" value="1"/>
</dbReference>
<gene>
    <name evidence="6" type="ORF">Ctob_000479</name>
</gene>
<accession>A0A0M0J3I3</accession>
<feature type="region of interest" description="Disordered" evidence="4">
    <location>
        <begin position="22"/>
        <end position="41"/>
    </location>
</feature>
<dbReference type="PROSITE" id="PS50297">
    <property type="entry name" value="ANK_REP_REGION"/>
    <property type="match status" value="3"/>
</dbReference>
<keyword evidence="2 3" id="KW-0040">ANK repeat</keyword>
<keyword evidence="7" id="KW-1185">Reference proteome</keyword>
<feature type="repeat" description="ANK" evidence="3">
    <location>
        <begin position="236"/>
        <end position="268"/>
    </location>
</feature>
<feature type="repeat" description="ANK" evidence="3">
    <location>
        <begin position="170"/>
        <end position="202"/>
    </location>
</feature>
<sequence length="289" mass="30275">MDSCFARLRSLARVFSRSLGLDDTQSAQRKKHDGEPRYEEVDPHLEARFHEAARDALSLKGLSVSTRLSLYALFKQGTVGDAPSSSSGNLLDPAARSKWKAWSRLAGLPRADAMRQYMQSEAVARSGGGDEASQDDAAAEAELDAIDSMMGGMAGPVMSSLAGPEPEPEINAIALHAAAKAGDVALCEALVAHGADVDQLDEDGHSALHWACDSGHVAVARCLIEAGAAPNVQNVDGLTPLHMACACEHADLAKLLIAIGADTTLRDLDGCTAVELAPPSIVPLFASAR</sequence>
<dbReference type="PROSITE" id="PS51228">
    <property type="entry name" value="ACB_2"/>
    <property type="match status" value="1"/>
</dbReference>
<feature type="repeat" description="ANK" evidence="3">
    <location>
        <begin position="203"/>
        <end position="235"/>
    </location>
</feature>
<dbReference type="Pfam" id="PF12796">
    <property type="entry name" value="Ank_2"/>
    <property type="match status" value="1"/>
</dbReference>
<evidence type="ECO:0000256" key="4">
    <source>
        <dbReference type="SAM" id="MobiDB-lite"/>
    </source>
</evidence>
<dbReference type="OrthoDB" id="346910at2759"/>
<dbReference type="SUPFAM" id="SSF48403">
    <property type="entry name" value="Ankyrin repeat"/>
    <property type="match status" value="1"/>
</dbReference>
<evidence type="ECO:0000256" key="2">
    <source>
        <dbReference type="ARBA" id="ARBA00023043"/>
    </source>
</evidence>
<dbReference type="Gene3D" id="1.25.40.20">
    <property type="entry name" value="Ankyrin repeat-containing domain"/>
    <property type="match status" value="1"/>
</dbReference>
<reference evidence="7" key="1">
    <citation type="journal article" date="2015" name="PLoS Genet.">
        <title>Genome Sequence and Transcriptome Analyses of Chrysochromulina tobin: Metabolic Tools for Enhanced Algal Fitness in the Prominent Order Prymnesiales (Haptophyceae).</title>
        <authorList>
            <person name="Hovde B.T."/>
            <person name="Deodato C.R."/>
            <person name="Hunsperger H.M."/>
            <person name="Ryken S.A."/>
            <person name="Yost W."/>
            <person name="Jha R.K."/>
            <person name="Patterson J."/>
            <person name="Monnat R.J. Jr."/>
            <person name="Barlow S.B."/>
            <person name="Starkenburg S.R."/>
            <person name="Cattolico R.A."/>
        </authorList>
    </citation>
    <scope>NUCLEOTIDE SEQUENCE</scope>
    <source>
        <strain evidence="7">CCMP291</strain>
    </source>
</reference>
<comment type="caution">
    <text evidence="6">The sequence shown here is derived from an EMBL/GenBank/DDBJ whole genome shotgun (WGS) entry which is preliminary data.</text>
</comment>
<dbReference type="InterPro" id="IPR035984">
    <property type="entry name" value="Acyl-CoA-binding_sf"/>
</dbReference>